<keyword evidence="2" id="KW-1185">Reference proteome</keyword>
<name>A0ACA9KSE0_9GLOM</name>
<dbReference type="Proteomes" id="UP000789525">
    <property type="component" value="Unassembled WGS sequence"/>
</dbReference>
<evidence type="ECO:0000313" key="1">
    <source>
        <dbReference type="EMBL" id="CAG8488138.1"/>
    </source>
</evidence>
<proteinExistence type="predicted"/>
<comment type="caution">
    <text evidence="1">The sequence shown here is derived from an EMBL/GenBank/DDBJ whole genome shotgun (WGS) entry which is preliminary data.</text>
</comment>
<organism evidence="1 2">
    <name type="scientific">Acaulospora colombiana</name>
    <dbReference type="NCBI Taxonomy" id="27376"/>
    <lineage>
        <taxon>Eukaryota</taxon>
        <taxon>Fungi</taxon>
        <taxon>Fungi incertae sedis</taxon>
        <taxon>Mucoromycota</taxon>
        <taxon>Glomeromycotina</taxon>
        <taxon>Glomeromycetes</taxon>
        <taxon>Diversisporales</taxon>
        <taxon>Acaulosporaceae</taxon>
        <taxon>Acaulospora</taxon>
    </lineage>
</organism>
<protein>
    <submittedName>
        <fullName evidence="1">4877_t:CDS:1</fullName>
    </submittedName>
</protein>
<dbReference type="EMBL" id="CAJVPT010002839">
    <property type="protein sequence ID" value="CAG8488138.1"/>
    <property type="molecule type" value="Genomic_DNA"/>
</dbReference>
<reference evidence="1" key="1">
    <citation type="submission" date="2021-06" db="EMBL/GenBank/DDBJ databases">
        <authorList>
            <person name="Kallberg Y."/>
            <person name="Tangrot J."/>
            <person name="Rosling A."/>
        </authorList>
    </citation>
    <scope>NUCLEOTIDE SEQUENCE</scope>
    <source>
        <strain evidence="1">CL356</strain>
    </source>
</reference>
<gene>
    <name evidence="1" type="ORF">ACOLOM_LOCUS2265</name>
</gene>
<evidence type="ECO:0000313" key="2">
    <source>
        <dbReference type="Proteomes" id="UP000789525"/>
    </source>
</evidence>
<sequence>MSLFAVSIQFGSVNQPSANPPLSSSPVQPSLVSGGNNPPPLPKSGTPTFGTVTVRSPSEELPASTPASSGSVTGAPKPLLATRINKEIPRTQSAPPLLNLQDSPNVGQPSGHQMNNMTPRNQQQLSAATPPQPISTSNPPHHRKDSASSTVSSNDATSYHQRSRDKSVPGAIPPSSHSNPQPIPQAQIPMTGPQPTIPVQMWPYNRSNEYYYPNYYPHMYVIQTRPTIPIPTHLPPTATSYTPMKNHAVPIVNPVNGSVVNAHPSSVYPGVRKEDVSVSTVVDAKRTEDVDKDKEQTLDNDKKESKAVPIVDPVDKDKIERERKENEEKEKKEREEKERKEREEKERLEREREAKEKERIEREERERKEREERERKEREEREREEREREEKERKEREEKERKEREERERKEREERERKEREEREREERERKEREERERKEREERERKEREERERKEREEREREEKERKEREEKERLEKERLEREKKERLEREERERLEREERERLEREAEQKEKEQLEAQEERKRIEREEALRKEETERQISEKKKKEVEEEEKKKEIDKDAKKEEKKYGKGHKPEALDLSRTISAPALGSGPLSSARIIDDLNSVQYPAHIKSPNPELNVNSDPGKFKYDRNFLMQFMEVCKEKPTNLPTLDAVGMEEPKDDKKGGSRPRPGSQRTSQHAKSGSGQSQYSQMGEFKLQKSDGFPVSSSYGSRTGFARSSLGPRTGSGSMSLPSSLGNPPSPVRAQSSIRRKKPIHQGQPGQNIGQESVTPLEISENRWIPMMHKTIDERLHLETVQRKVKALLNKLTLEKFDRISDQIIEFANRSREERDGCLLREVISLTFDKSCDEPNFSQMYAQLCRKMMEKVDPEIIDESVRNAENKPVQGGALFRKYLLNRCQENFEKGWKVNIPVPSNEKGEPDLMSDEYYTAAKAKRHGLGLIRFIGELFKLSMLTERIMHECIKKLLSNKNPEEEEMESLCKLLTTVGQQLDHANAKTHMDAYFSRMDEMSKNMKLSSRIRFMILDVIELRSNNWVPRRDNNAPKTIAEIHEDAAKQKEEAEYMRRTTSSGGRGLPKIADQMTRVGSGRRDKGSGSHGAGGQQAEAGWNMVGGGSSSASRKTGDLSKFGSVRSKVSGNVNLAPGGGAFGAKWKTDNKDRDDKSSVMARGNSASNTYSVLTNADPEIRKSSDGERKKLQLAPPSKSIHEDSIAPKSIMTKPSSVPLTVETANKKIDNMIEEYFTALDLRELIYCINELPKEYHSKAISEFANKVIEKKEDDVRKVVGVFKKLSTEGIISKSVFMEGLPFTMEFLTEISTDAPKSYTYVGQLLYGSSIELKEVAELLKPLFDIEDVKGVEKVMAGYLEEWKNVSVNI</sequence>
<accession>A0ACA9KSE0</accession>